<dbReference type="Pfam" id="PF13136">
    <property type="entry name" value="DUF3984"/>
    <property type="match status" value="1"/>
</dbReference>
<dbReference type="Proteomes" id="UP001172102">
    <property type="component" value="Unassembled WGS sequence"/>
</dbReference>
<organism evidence="2 3">
    <name type="scientific">Lasiosphaeris hirsuta</name>
    <dbReference type="NCBI Taxonomy" id="260670"/>
    <lineage>
        <taxon>Eukaryota</taxon>
        <taxon>Fungi</taxon>
        <taxon>Dikarya</taxon>
        <taxon>Ascomycota</taxon>
        <taxon>Pezizomycotina</taxon>
        <taxon>Sordariomycetes</taxon>
        <taxon>Sordariomycetidae</taxon>
        <taxon>Sordariales</taxon>
        <taxon>Lasiosphaeriaceae</taxon>
        <taxon>Lasiosphaeris</taxon>
    </lineage>
</organism>
<keyword evidence="3" id="KW-1185">Reference proteome</keyword>
<feature type="region of interest" description="Disordered" evidence="1">
    <location>
        <begin position="35"/>
        <end position="101"/>
    </location>
</feature>
<proteinExistence type="predicted"/>
<feature type="region of interest" description="Disordered" evidence="1">
    <location>
        <begin position="318"/>
        <end position="373"/>
    </location>
</feature>
<dbReference type="EMBL" id="JAUKUA010000007">
    <property type="protein sequence ID" value="KAK0704942.1"/>
    <property type="molecule type" value="Genomic_DNA"/>
</dbReference>
<feature type="region of interest" description="Disordered" evidence="1">
    <location>
        <begin position="1"/>
        <end position="23"/>
    </location>
</feature>
<evidence type="ECO:0000313" key="2">
    <source>
        <dbReference type="EMBL" id="KAK0704942.1"/>
    </source>
</evidence>
<feature type="compositionally biased region" description="Polar residues" evidence="1">
    <location>
        <begin position="51"/>
        <end position="60"/>
    </location>
</feature>
<evidence type="ECO:0000256" key="1">
    <source>
        <dbReference type="SAM" id="MobiDB-lite"/>
    </source>
</evidence>
<dbReference type="InterPro" id="IPR025040">
    <property type="entry name" value="DUF3984"/>
</dbReference>
<accession>A0AA39ZWG4</accession>
<reference evidence="2" key="1">
    <citation type="submission" date="2023-06" db="EMBL/GenBank/DDBJ databases">
        <title>Genome-scale phylogeny and comparative genomics of the fungal order Sordariales.</title>
        <authorList>
            <consortium name="Lawrence Berkeley National Laboratory"/>
            <person name="Hensen N."/>
            <person name="Bonometti L."/>
            <person name="Westerberg I."/>
            <person name="Brannstrom I.O."/>
            <person name="Guillou S."/>
            <person name="Cros-Aarteil S."/>
            <person name="Calhoun S."/>
            <person name="Haridas S."/>
            <person name="Kuo A."/>
            <person name="Mondo S."/>
            <person name="Pangilinan J."/>
            <person name="Riley R."/>
            <person name="Labutti K."/>
            <person name="Andreopoulos B."/>
            <person name="Lipzen A."/>
            <person name="Chen C."/>
            <person name="Yanf M."/>
            <person name="Daum C."/>
            <person name="Ng V."/>
            <person name="Clum A."/>
            <person name="Steindorff A."/>
            <person name="Ohm R."/>
            <person name="Martin F."/>
            <person name="Silar P."/>
            <person name="Natvig D."/>
            <person name="Lalanne C."/>
            <person name="Gautier V."/>
            <person name="Ament-Velasquez S.L."/>
            <person name="Kruys A."/>
            <person name="Hutchinson M.I."/>
            <person name="Powell A.J."/>
            <person name="Barry K."/>
            <person name="Miller A.N."/>
            <person name="Grigoriev I.V."/>
            <person name="Debuchy R."/>
            <person name="Gladieux P."/>
            <person name="Thoren M.H."/>
            <person name="Johannesson H."/>
        </authorList>
    </citation>
    <scope>NUCLEOTIDE SEQUENCE</scope>
    <source>
        <strain evidence="2">SMH4607-1</strain>
    </source>
</reference>
<name>A0AA39ZWG4_9PEZI</name>
<gene>
    <name evidence="2" type="ORF">B0H67DRAFT_603924</name>
</gene>
<protein>
    <submittedName>
        <fullName evidence="2">Uncharacterized protein</fullName>
    </submittedName>
</protein>
<feature type="compositionally biased region" description="Acidic residues" evidence="1">
    <location>
        <begin position="318"/>
        <end position="336"/>
    </location>
</feature>
<dbReference type="AlphaFoldDB" id="A0AA39ZWG4"/>
<comment type="caution">
    <text evidence="2">The sequence shown here is derived from an EMBL/GenBank/DDBJ whole genome shotgun (WGS) entry which is preliminary data.</text>
</comment>
<evidence type="ECO:0000313" key="3">
    <source>
        <dbReference type="Proteomes" id="UP001172102"/>
    </source>
</evidence>
<sequence length="388" mass="41985">MDVAYNQHANAARRKNRSSTNLNHLTLAPLTSKLPLQDNDDLADPYAASPSYLQGKSAPTTPRLLSRSPGRSPHHSRAGSASRLPKSKSATHLDPLVIPFTSRPNGNNRYLATISPAVKRRRDDPFAAAARSDSDWLLRAGALISTETRESKGQAWLVSRASSTSLTGLRDPDDDAFDRELAHERELHLRTSAAGSRRHSRDGSHGYFDDAGDHVSSPPYSRLGSRSHSRAGSRSQMMTPLDQRSIDGYFPATAGVDGDVASIAGPDFVNLDETLETVGELDSTAEDEAMVRRLVKKGNGGVGTWFGSVLGVQLFSVDEDEEESDDSEATEGDADEAGLQPQQRRESSARRLEGLTSAKEDPIPPPKTDEGGWHDAAWLLTVASKVLL</sequence>
<feature type="compositionally biased region" description="Basic and acidic residues" evidence="1">
    <location>
        <begin position="343"/>
        <end position="373"/>
    </location>
</feature>
<feature type="compositionally biased region" description="Basic and acidic residues" evidence="1">
    <location>
        <begin position="201"/>
        <end position="213"/>
    </location>
</feature>
<feature type="region of interest" description="Disordered" evidence="1">
    <location>
        <begin position="188"/>
        <end position="237"/>
    </location>
</feature>